<feature type="domain" description="HAMP" evidence="16">
    <location>
        <begin position="158"/>
        <end position="210"/>
    </location>
</feature>
<dbReference type="Gene3D" id="3.30.565.10">
    <property type="entry name" value="Histidine kinase-like ATPase, C-terminal domain"/>
    <property type="match status" value="1"/>
</dbReference>
<dbReference type="Gene3D" id="6.10.340.10">
    <property type="match status" value="1"/>
</dbReference>
<evidence type="ECO:0000256" key="14">
    <source>
        <dbReference type="SAM" id="Phobius"/>
    </source>
</evidence>
<dbReference type="SMART" id="SM00304">
    <property type="entry name" value="HAMP"/>
    <property type="match status" value="1"/>
</dbReference>
<dbReference type="SMART" id="SM00387">
    <property type="entry name" value="HATPase_c"/>
    <property type="match status" value="1"/>
</dbReference>
<dbReference type="InterPro" id="IPR003660">
    <property type="entry name" value="HAMP_dom"/>
</dbReference>
<dbReference type="SUPFAM" id="SSF55874">
    <property type="entry name" value="ATPase domain of HSP90 chaperone/DNA topoisomerase II/histidine kinase"/>
    <property type="match status" value="1"/>
</dbReference>
<dbReference type="InterPro" id="IPR004358">
    <property type="entry name" value="Sig_transdc_His_kin-like_C"/>
</dbReference>
<keyword evidence="9" id="KW-0902">Two-component regulatory system</keyword>
<keyword evidence="18" id="KW-1185">Reference proteome</keyword>
<keyword evidence="7 17" id="KW-0418">Kinase</keyword>
<evidence type="ECO:0000259" key="16">
    <source>
        <dbReference type="PROSITE" id="PS50885"/>
    </source>
</evidence>
<comment type="catalytic activity">
    <reaction evidence="1">
        <text>ATP + protein L-histidine = ADP + protein N-phospho-L-histidine.</text>
        <dbReference type="EC" id="2.7.13.3"/>
    </reaction>
</comment>
<evidence type="ECO:0000256" key="6">
    <source>
        <dbReference type="ARBA" id="ARBA00022692"/>
    </source>
</evidence>
<dbReference type="FunFam" id="3.30.565.10:FF:000006">
    <property type="entry name" value="Sensor histidine kinase WalK"/>
    <property type="match status" value="1"/>
</dbReference>
<evidence type="ECO:0000313" key="18">
    <source>
        <dbReference type="Proteomes" id="UP000006443"/>
    </source>
</evidence>
<comment type="function">
    <text evidence="12">Member of the two-component regulatory system HssS/HssR involved in intracellular heme homeostasis and tempering of staphylococcal virulence. HssS functions as a heme sensor histidine kinase which is autophosphorylated at a histidine residue and transfers its phosphate group to an aspartate residue of HssR. HssR/HssS activates the expression of hrtAB, an efflux pump, in response to extracellular heme, hemin, hemoglobin or blood.</text>
</comment>
<dbReference type="STRING" id="555088.DealDRAFT_0187"/>
<dbReference type="PROSITE" id="PS50885">
    <property type="entry name" value="HAMP"/>
    <property type="match status" value="1"/>
</dbReference>
<accession>C0GCH8</accession>
<evidence type="ECO:0000256" key="10">
    <source>
        <dbReference type="ARBA" id="ARBA00023026"/>
    </source>
</evidence>
<dbReference type="EMBL" id="ACJM01000001">
    <property type="protein sequence ID" value="EEG78913.1"/>
    <property type="molecule type" value="Genomic_DNA"/>
</dbReference>
<dbReference type="Pfam" id="PF00512">
    <property type="entry name" value="HisKA"/>
    <property type="match status" value="1"/>
</dbReference>
<gene>
    <name evidence="17" type="ORF">DealDRAFT_0187</name>
</gene>
<evidence type="ECO:0000259" key="15">
    <source>
        <dbReference type="PROSITE" id="PS50109"/>
    </source>
</evidence>
<dbReference type="PANTHER" id="PTHR45528:SF11">
    <property type="entry name" value="HISTIDINE KINASE"/>
    <property type="match status" value="1"/>
</dbReference>
<dbReference type="CDD" id="cd06225">
    <property type="entry name" value="HAMP"/>
    <property type="match status" value="1"/>
</dbReference>
<dbReference type="InterPro" id="IPR036890">
    <property type="entry name" value="HATPase_C_sf"/>
</dbReference>
<dbReference type="PROSITE" id="PS50109">
    <property type="entry name" value="HIS_KIN"/>
    <property type="match status" value="1"/>
</dbReference>
<dbReference type="Gene3D" id="1.10.287.130">
    <property type="match status" value="1"/>
</dbReference>
<keyword evidence="11 14" id="KW-0472">Membrane</keyword>
<feature type="transmembrane region" description="Helical" evidence="14">
    <location>
        <begin position="138"/>
        <end position="157"/>
    </location>
</feature>
<keyword evidence="6 14" id="KW-0812">Transmembrane</keyword>
<dbReference type="RefSeq" id="WP_008513974.1">
    <property type="nucleotide sequence ID" value="NZ_ACJM01000001.1"/>
</dbReference>
<comment type="subcellular location">
    <subcellularLocation>
        <location evidence="2">Membrane</location>
        <topology evidence="2">Multi-pass membrane protein</topology>
    </subcellularLocation>
</comment>
<proteinExistence type="predicted"/>
<dbReference type="OrthoDB" id="9813151at2"/>
<dbReference type="SMART" id="SM00388">
    <property type="entry name" value="HisKA"/>
    <property type="match status" value="1"/>
</dbReference>
<dbReference type="InterPro" id="IPR036097">
    <property type="entry name" value="HisK_dim/P_sf"/>
</dbReference>
<evidence type="ECO:0000256" key="12">
    <source>
        <dbReference type="ARBA" id="ARBA00037219"/>
    </source>
</evidence>
<name>C0GCH8_DETAL</name>
<feature type="domain" description="Histidine kinase" evidence="15">
    <location>
        <begin position="218"/>
        <end position="431"/>
    </location>
</feature>
<dbReference type="CDD" id="cd00082">
    <property type="entry name" value="HisKA"/>
    <property type="match status" value="1"/>
</dbReference>
<evidence type="ECO:0000256" key="4">
    <source>
        <dbReference type="ARBA" id="ARBA00022553"/>
    </source>
</evidence>
<organism evidence="17 18">
    <name type="scientific">Dethiobacter alkaliphilus AHT 1</name>
    <dbReference type="NCBI Taxonomy" id="555088"/>
    <lineage>
        <taxon>Bacteria</taxon>
        <taxon>Bacillati</taxon>
        <taxon>Bacillota</taxon>
        <taxon>Dethiobacteria</taxon>
        <taxon>Dethiobacterales</taxon>
        <taxon>Dethiobacteraceae</taxon>
        <taxon>Dethiobacter</taxon>
    </lineage>
</organism>
<dbReference type="AlphaFoldDB" id="C0GCH8"/>
<dbReference type="InterPro" id="IPR050398">
    <property type="entry name" value="HssS/ArlS-like"/>
</dbReference>
<evidence type="ECO:0000256" key="11">
    <source>
        <dbReference type="ARBA" id="ARBA00023136"/>
    </source>
</evidence>
<dbReference type="GO" id="GO:0005886">
    <property type="term" value="C:plasma membrane"/>
    <property type="evidence" value="ECO:0007669"/>
    <property type="project" value="TreeGrafter"/>
</dbReference>
<dbReference type="InterPro" id="IPR003661">
    <property type="entry name" value="HisK_dim/P_dom"/>
</dbReference>
<dbReference type="PANTHER" id="PTHR45528">
    <property type="entry name" value="SENSOR HISTIDINE KINASE CPXA"/>
    <property type="match status" value="1"/>
</dbReference>
<dbReference type="Pfam" id="PF00672">
    <property type="entry name" value="HAMP"/>
    <property type="match status" value="1"/>
</dbReference>
<evidence type="ECO:0000256" key="2">
    <source>
        <dbReference type="ARBA" id="ARBA00004141"/>
    </source>
</evidence>
<dbReference type="GO" id="GO:0000155">
    <property type="term" value="F:phosphorelay sensor kinase activity"/>
    <property type="evidence" value="ECO:0007669"/>
    <property type="project" value="InterPro"/>
</dbReference>
<dbReference type="SUPFAM" id="SSF158472">
    <property type="entry name" value="HAMP domain-like"/>
    <property type="match status" value="1"/>
</dbReference>
<protein>
    <recommendedName>
        <fullName evidence="13">Heme sensor protein HssS</fullName>
        <ecNumber evidence="3">2.7.13.3</ecNumber>
    </recommendedName>
</protein>
<sequence length="433" mass="49606">MKKISVKLAMFFIAVIIFSSILSFLVSIFFTDDIRTEIRRDQETIAVSILELRQKTELSMDEILSFISSPMYEVRRLEDMEAQEMTPEEIERVQDNEMVFLSRGKFHATATIFMVDGEVVQIRLQPHNTVFRIAGSRVAFTLLSSVLIAALLVILLIKRVVRPVVKLSGATQEVAKGNFDVKLEYKSDDEIGQLTENFNRMTRELKNIEYLRKDFVTNVSHEFKTPIASIQGFARLLQQGMLSETERQEYTDIIVNETKRLSNLSANILKLSKLENQEFVEKQTAFSLDEQIRKSILLLEHLWTEKNIEFDIELEKVTYHGDEELLEQVWLNLLGNAIKFSHHDSKIFVSLEQNTSSIKVQITDYGIGISEDAISRIFEKFYQGDKTHLNEGNGLGLPLVKRILDLFDGKIRVESKPQQGSTFTVELPSGGQV</sequence>
<dbReference type="Pfam" id="PF02518">
    <property type="entry name" value="HATPase_c"/>
    <property type="match status" value="1"/>
</dbReference>
<keyword evidence="10" id="KW-0843">Virulence</keyword>
<dbReference type="InterPro" id="IPR005467">
    <property type="entry name" value="His_kinase_dom"/>
</dbReference>
<feature type="transmembrane region" description="Helical" evidence="14">
    <location>
        <begin position="6"/>
        <end position="30"/>
    </location>
</feature>
<evidence type="ECO:0000256" key="7">
    <source>
        <dbReference type="ARBA" id="ARBA00022777"/>
    </source>
</evidence>
<dbReference type="EC" id="2.7.13.3" evidence="3"/>
<evidence type="ECO:0000256" key="13">
    <source>
        <dbReference type="ARBA" id="ARBA00040841"/>
    </source>
</evidence>
<dbReference type="CDD" id="cd00075">
    <property type="entry name" value="HATPase"/>
    <property type="match status" value="1"/>
</dbReference>
<keyword evidence="8 14" id="KW-1133">Transmembrane helix</keyword>
<reference evidence="17 18" key="1">
    <citation type="submission" date="2009-02" db="EMBL/GenBank/DDBJ databases">
        <title>Sequencing of the draft genome and assembly of Dethiobacter alkaliphilus AHT 1.</title>
        <authorList>
            <consortium name="US DOE Joint Genome Institute (JGI-PGF)"/>
            <person name="Lucas S."/>
            <person name="Copeland A."/>
            <person name="Lapidus A."/>
            <person name="Glavina del Rio T."/>
            <person name="Dalin E."/>
            <person name="Tice H."/>
            <person name="Bruce D."/>
            <person name="Goodwin L."/>
            <person name="Pitluck S."/>
            <person name="Larimer F."/>
            <person name="Land M.L."/>
            <person name="Hauser L."/>
            <person name="Muyzer G."/>
        </authorList>
    </citation>
    <scope>NUCLEOTIDE SEQUENCE [LARGE SCALE GENOMIC DNA]</scope>
    <source>
        <strain evidence="17 18">AHT 1</strain>
    </source>
</reference>
<keyword evidence="4" id="KW-0597">Phosphoprotein</keyword>
<dbReference type="SUPFAM" id="SSF47384">
    <property type="entry name" value="Homodimeric domain of signal transducing histidine kinase"/>
    <property type="match status" value="1"/>
</dbReference>
<evidence type="ECO:0000256" key="3">
    <source>
        <dbReference type="ARBA" id="ARBA00012438"/>
    </source>
</evidence>
<evidence type="ECO:0000256" key="5">
    <source>
        <dbReference type="ARBA" id="ARBA00022679"/>
    </source>
</evidence>
<dbReference type="FunFam" id="1.10.287.130:FF:000001">
    <property type="entry name" value="Two-component sensor histidine kinase"/>
    <property type="match status" value="1"/>
</dbReference>
<dbReference type="Proteomes" id="UP000006443">
    <property type="component" value="Unassembled WGS sequence"/>
</dbReference>
<evidence type="ECO:0000256" key="1">
    <source>
        <dbReference type="ARBA" id="ARBA00000085"/>
    </source>
</evidence>
<evidence type="ECO:0000313" key="17">
    <source>
        <dbReference type="EMBL" id="EEG78913.1"/>
    </source>
</evidence>
<dbReference type="PRINTS" id="PR00344">
    <property type="entry name" value="BCTRLSENSOR"/>
</dbReference>
<evidence type="ECO:0000256" key="8">
    <source>
        <dbReference type="ARBA" id="ARBA00022989"/>
    </source>
</evidence>
<keyword evidence="5" id="KW-0808">Transferase</keyword>
<comment type="caution">
    <text evidence="17">The sequence shown here is derived from an EMBL/GenBank/DDBJ whole genome shotgun (WGS) entry which is preliminary data.</text>
</comment>
<dbReference type="InterPro" id="IPR003594">
    <property type="entry name" value="HATPase_dom"/>
</dbReference>
<evidence type="ECO:0000256" key="9">
    <source>
        <dbReference type="ARBA" id="ARBA00023012"/>
    </source>
</evidence>
<dbReference type="eggNOG" id="COG2205">
    <property type="taxonomic scope" value="Bacteria"/>
</dbReference>